<comment type="caution">
    <text evidence="2">The sequence shown here is derived from an EMBL/GenBank/DDBJ whole genome shotgun (WGS) entry which is preliminary data.</text>
</comment>
<dbReference type="PANTHER" id="PTHR45784:SF8">
    <property type="entry name" value="C-TYPE MANNOSE RECEPTOR 2-RELATED"/>
    <property type="match status" value="1"/>
</dbReference>
<dbReference type="AlphaFoldDB" id="A0A6A4TUP2"/>
<feature type="domain" description="C-type lectin" evidence="1">
    <location>
        <begin position="125"/>
        <end position="281"/>
    </location>
</feature>
<dbReference type="PROSITE" id="PS50041">
    <property type="entry name" value="C_TYPE_LECTIN_2"/>
    <property type="match status" value="2"/>
</dbReference>
<dbReference type="CDD" id="cd00037">
    <property type="entry name" value="CLECT"/>
    <property type="match status" value="1"/>
</dbReference>
<dbReference type="SMART" id="SM00034">
    <property type="entry name" value="CLECT"/>
    <property type="match status" value="2"/>
</dbReference>
<sequence>MDQIKFTRFLLLLSLSAAYGKYVYVPRWVSWSEAQNYCRLFHTDLAPVNDRQDTDRLQKLAGDSENFLWTGMERSSTNGGKWIWSGGKEVSTFFWAPGQPDNRPSEDYGVIQMYGWHDAVPSYRLPFFCYSAVVVRQRKTWEEALAHCREHHSDLASVASETEMLLIRRQLDKLGSTDHVWIGLHFFPGGWQWVDGRPLDYEAWGQGNKPACPQFHLGCAAVQVTGRGQIISSADLTLAVNATEGMGSVGNTATNIGLDTSGAAGVWEAHDCEEKLHFICY</sequence>
<protein>
    <recommendedName>
        <fullName evidence="1">C-type lectin domain-containing protein</fullName>
    </recommendedName>
</protein>
<gene>
    <name evidence="2" type="ORF">F2P81_002251</name>
</gene>
<dbReference type="Pfam" id="PF00059">
    <property type="entry name" value="Lectin_C"/>
    <property type="match status" value="2"/>
</dbReference>
<dbReference type="InterPro" id="IPR001304">
    <property type="entry name" value="C-type_lectin-like"/>
</dbReference>
<evidence type="ECO:0000313" key="3">
    <source>
        <dbReference type="Proteomes" id="UP000438429"/>
    </source>
</evidence>
<dbReference type="Proteomes" id="UP000438429">
    <property type="component" value="Unassembled WGS sequence"/>
</dbReference>
<proteinExistence type="predicted"/>
<accession>A0A6A4TUP2</accession>
<evidence type="ECO:0000313" key="2">
    <source>
        <dbReference type="EMBL" id="KAF0045722.1"/>
    </source>
</evidence>
<organism evidence="2 3">
    <name type="scientific">Scophthalmus maximus</name>
    <name type="common">Turbot</name>
    <name type="synonym">Psetta maxima</name>
    <dbReference type="NCBI Taxonomy" id="52904"/>
    <lineage>
        <taxon>Eukaryota</taxon>
        <taxon>Metazoa</taxon>
        <taxon>Chordata</taxon>
        <taxon>Craniata</taxon>
        <taxon>Vertebrata</taxon>
        <taxon>Euteleostomi</taxon>
        <taxon>Actinopterygii</taxon>
        <taxon>Neopterygii</taxon>
        <taxon>Teleostei</taxon>
        <taxon>Neoteleostei</taxon>
        <taxon>Acanthomorphata</taxon>
        <taxon>Carangaria</taxon>
        <taxon>Pleuronectiformes</taxon>
        <taxon>Pleuronectoidei</taxon>
        <taxon>Scophthalmidae</taxon>
        <taxon>Scophthalmus</taxon>
    </lineage>
</organism>
<dbReference type="EMBL" id="VEVO01000002">
    <property type="protein sequence ID" value="KAF0045722.1"/>
    <property type="molecule type" value="Genomic_DNA"/>
</dbReference>
<dbReference type="PANTHER" id="PTHR45784">
    <property type="entry name" value="C-TYPE LECTIN DOMAIN FAMILY 20 MEMBER A-RELATED"/>
    <property type="match status" value="1"/>
</dbReference>
<dbReference type="InterPro" id="IPR016186">
    <property type="entry name" value="C-type_lectin-like/link_sf"/>
</dbReference>
<dbReference type="SUPFAM" id="SSF56436">
    <property type="entry name" value="C-type lectin-like"/>
    <property type="match status" value="2"/>
</dbReference>
<evidence type="ECO:0000259" key="1">
    <source>
        <dbReference type="PROSITE" id="PS50041"/>
    </source>
</evidence>
<reference evidence="2 3" key="1">
    <citation type="submission" date="2019-06" db="EMBL/GenBank/DDBJ databases">
        <title>Draft genomes of female and male turbot (Scophthalmus maximus).</title>
        <authorList>
            <person name="Xu H."/>
            <person name="Xu X.-W."/>
            <person name="Shao C."/>
            <person name="Chen S."/>
        </authorList>
    </citation>
    <scope>NUCLEOTIDE SEQUENCE [LARGE SCALE GENOMIC DNA]</scope>
    <source>
        <strain evidence="2">Ysfricsl-2016a</strain>
        <tissue evidence="2">Blood</tissue>
    </source>
</reference>
<name>A0A6A4TUP2_SCOMX</name>
<dbReference type="InterPro" id="IPR016187">
    <property type="entry name" value="CTDL_fold"/>
</dbReference>
<feature type="domain" description="C-type lectin" evidence="1">
    <location>
        <begin position="22"/>
        <end position="130"/>
    </location>
</feature>
<dbReference type="Gene3D" id="3.10.100.10">
    <property type="entry name" value="Mannose-Binding Protein A, subunit A"/>
    <property type="match status" value="2"/>
</dbReference>